<dbReference type="RefSeq" id="WP_110827102.1">
    <property type="nucleotide sequence ID" value="NZ_QKLU01000001.1"/>
</dbReference>
<proteinExistence type="predicted"/>
<accession>A0A318ULZ7</accession>
<keyword evidence="1" id="KW-0812">Transmembrane</keyword>
<dbReference type="Proteomes" id="UP000248198">
    <property type="component" value="Unassembled WGS sequence"/>
</dbReference>
<evidence type="ECO:0000313" key="3">
    <source>
        <dbReference type="Proteomes" id="UP000248198"/>
    </source>
</evidence>
<dbReference type="EMBL" id="QKLU01000001">
    <property type="protein sequence ID" value="PYF77013.1"/>
    <property type="molecule type" value="Genomic_DNA"/>
</dbReference>
<protein>
    <submittedName>
        <fullName evidence="2">Uncharacterized protein DUF3667</fullName>
    </submittedName>
</protein>
<gene>
    <name evidence="2" type="ORF">B0O44_101491</name>
</gene>
<name>A0A318ULZ7_9SPHI</name>
<dbReference type="Pfam" id="PF12412">
    <property type="entry name" value="DUF3667"/>
    <property type="match status" value="1"/>
</dbReference>
<sequence>MTTNCLNCNEKIAGKFCSNCSQASSTHRFSLAHVFKHDFIHGIFHFDKGFFYTIKELFTRPGHSIREYVQGKRVKHFNYFATIILLLTISYFLKKWTKIDASAIFNDQSRVTGLFKVLKDYSKVTVFLHIPVIALASYVFFKKSKQNYTEQLVLNLYLLCALLTISLIFPICMIFSDNKDFIVGVNYFLTILTFFYIIIFYYQYFSVFDLKKHQLIIRVVLISILYLLIKQLANNVLNIIGRNFLN</sequence>
<dbReference type="AlphaFoldDB" id="A0A318ULZ7"/>
<organism evidence="2 3">
    <name type="scientific">Pedobacter nutrimenti</name>
    <dbReference type="NCBI Taxonomy" id="1241337"/>
    <lineage>
        <taxon>Bacteria</taxon>
        <taxon>Pseudomonadati</taxon>
        <taxon>Bacteroidota</taxon>
        <taxon>Sphingobacteriia</taxon>
        <taxon>Sphingobacteriales</taxon>
        <taxon>Sphingobacteriaceae</taxon>
        <taxon>Pedobacter</taxon>
    </lineage>
</organism>
<keyword evidence="1" id="KW-1133">Transmembrane helix</keyword>
<feature type="transmembrane region" description="Helical" evidence="1">
    <location>
        <begin position="182"/>
        <end position="203"/>
    </location>
</feature>
<comment type="caution">
    <text evidence="2">The sequence shown here is derived from an EMBL/GenBank/DDBJ whole genome shotgun (WGS) entry which is preliminary data.</text>
</comment>
<keyword evidence="3" id="KW-1185">Reference proteome</keyword>
<dbReference type="InterPro" id="IPR022134">
    <property type="entry name" value="DUF3667"/>
</dbReference>
<keyword evidence="1" id="KW-0472">Membrane</keyword>
<feature type="transmembrane region" description="Helical" evidence="1">
    <location>
        <begin position="215"/>
        <end position="233"/>
    </location>
</feature>
<evidence type="ECO:0000313" key="2">
    <source>
        <dbReference type="EMBL" id="PYF77013.1"/>
    </source>
</evidence>
<feature type="transmembrane region" description="Helical" evidence="1">
    <location>
        <begin position="153"/>
        <end position="176"/>
    </location>
</feature>
<dbReference type="OrthoDB" id="7446256at2"/>
<evidence type="ECO:0000256" key="1">
    <source>
        <dbReference type="SAM" id="Phobius"/>
    </source>
</evidence>
<feature type="transmembrane region" description="Helical" evidence="1">
    <location>
        <begin position="124"/>
        <end position="141"/>
    </location>
</feature>
<feature type="transmembrane region" description="Helical" evidence="1">
    <location>
        <begin position="76"/>
        <end position="93"/>
    </location>
</feature>
<reference evidence="2 3" key="1">
    <citation type="submission" date="2018-06" db="EMBL/GenBank/DDBJ databases">
        <title>Genomic Encyclopedia of Archaeal and Bacterial Type Strains, Phase II (KMG-II): from individual species to whole genera.</title>
        <authorList>
            <person name="Goeker M."/>
        </authorList>
    </citation>
    <scope>NUCLEOTIDE SEQUENCE [LARGE SCALE GENOMIC DNA]</scope>
    <source>
        <strain evidence="2 3">DSM 27372</strain>
    </source>
</reference>